<evidence type="ECO:0000313" key="3">
    <source>
        <dbReference type="Proteomes" id="UP001162162"/>
    </source>
</evidence>
<keyword evidence="3" id="KW-1185">Reference proteome</keyword>
<evidence type="ECO:0000256" key="1">
    <source>
        <dbReference type="SAM" id="MobiDB-lite"/>
    </source>
</evidence>
<evidence type="ECO:0000313" key="2">
    <source>
        <dbReference type="EMBL" id="KAJ8933202.1"/>
    </source>
</evidence>
<reference evidence="2" key="1">
    <citation type="journal article" date="2023" name="Insect Mol. Biol.">
        <title>Genome sequencing provides insights into the evolution of gene families encoding plant cell wall-degrading enzymes in longhorned beetles.</title>
        <authorList>
            <person name="Shin N.R."/>
            <person name="Okamura Y."/>
            <person name="Kirsch R."/>
            <person name="Pauchet Y."/>
        </authorList>
    </citation>
    <scope>NUCLEOTIDE SEQUENCE</scope>
    <source>
        <strain evidence="2">AMC_N1</strain>
    </source>
</reference>
<dbReference type="AlphaFoldDB" id="A0AAV8X3Q2"/>
<proteinExistence type="predicted"/>
<name>A0AAV8X3Q2_9CUCU</name>
<dbReference type="Proteomes" id="UP001162162">
    <property type="component" value="Unassembled WGS sequence"/>
</dbReference>
<dbReference type="EMBL" id="JAPWTK010001270">
    <property type="protein sequence ID" value="KAJ8933202.1"/>
    <property type="molecule type" value="Genomic_DNA"/>
</dbReference>
<feature type="compositionally biased region" description="Basic and acidic residues" evidence="1">
    <location>
        <begin position="58"/>
        <end position="70"/>
    </location>
</feature>
<gene>
    <name evidence="2" type="ORF">NQ318_005550</name>
</gene>
<feature type="region of interest" description="Disordered" evidence="1">
    <location>
        <begin position="51"/>
        <end position="76"/>
    </location>
</feature>
<comment type="caution">
    <text evidence="2">The sequence shown here is derived from an EMBL/GenBank/DDBJ whole genome shotgun (WGS) entry which is preliminary data.</text>
</comment>
<accession>A0AAV8X3Q2</accession>
<evidence type="ECO:0008006" key="4">
    <source>
        <dbReference type="Google" id="ProtNLM"/>
    </source>
</evidence>
<sequence>MWNALFVLFTGKQVLTPVSLSSGIIYNAEEHHVIHFFNEFHLKKTKKDLNKMDLQNRNSEKEKGKKETWKKSKNIK</sequence>
<protein>
    <recommendedName>
        <fullName evidence="4">Secreted protein</fullName>
    </recommendedName>
</protein>
<organism evidence="2 3">
    <name type="scientific">Aromia moschata</name>
    <dbReference type="NCBI Taxonomy" id="1265417"/>
    <lineage>
        <taxon>Eukaryota</taxon>
        <taxon>Metazoa</taxon>
        <taxon>Ecdysozoa</taxon>
        <taxon>Arthropoda</taxon>
        <taxon>Hexapoda</taxon>
        <taxon>Insecta</taxon>
        <taxon>Pterygota</taxon>
        <taxon>Neoptera</taxon>
        <taxon>Endopterygota</taxon>
        <taxon>Coleoptera</taxon>
        <taxon>Polyphaga</taxon>
        <taxon>Cucujiformia</taxon>
        <taxon>Chrysomeloidea</taxon>
        <taxon>Cerambycidae</taxon>
        <taxon>Cerambycinae</taxon>
        <taxon>Callichromatini</taxon>
        <taxon>Aromia</taxon>
    </lineage>
</organism>